<organism evidence="1 2">
    <name type="scientific">Romanomermis culicivorax</name>
    <name type="common">Nematode worm</name>
    <dbReference type="NCBI Taxonomy" id="13658"/>
    <lineage>
        <taxon>Eukaryota</taxon>
        <taxon>Metazoa</taxon>
        <taxon>Ecdysozoa</taxon>
        <taxon>Nematoda</taxon>
        <taxon>Enoplea</taxon>
        <taxon>Dorylaimia</taxon>
        <taxon>Mermithida</taxon>
        <taxon>Mermithoidea</taxon>
        <taxon>Mermithidae</taxon>
        <taxon>Romanomermis</taxon>
    </lineage>
</organism>
<sequence>MEPESFNNIVAGYKRIKCCLLKSNLLHKSELEETILKPPEAKKHKVSKVAMFLTTTKCKARFKEWSEPPYAKVHFRKVYFGKILSKYVLLNPPLSKLNISNCWGLVPFCSVEKGKYK</sequence>
<evidence type="ECO:0000313" key="2">
    <source>
        <dbReference type="WBParaSite" id="nRc.2.0.1.t03357-RA"/>
    </source>
</evidence>
<dbReference type="AlphaFoldDB" id="A0A915HPS7"/>
<proteinExistence type="predicted"/>
<reference evidence="2" key="1">
    <citation type="submission" date="2022-11" db="UniProtKB">
        <authorList>
            <consortium name="WormBaseParasite"/>
        </authorList>
    </citation>
    <scope>IDENTIFICATION</scope>
</reference>
<evidence type="ECO:0000313" key="1">
    <source>
        <dbReference type="Proteomes" id="UP000887565"/>
    </source>
</evidence>
<protein>
    <submittedName>
        <fullName evidence="2">Uncharacterized protein</fullName>
    </submittedName>
</protein>
<dbReference type="Proteomes" id="UP000887565">
    <property type="component" value="Unplaced"/>
</dbReference>
<name>A0A915HPS7_ROMCU</name>
<accession>A0A915HPS7</accession>
<keyword evidence="1" id="KW-1185">Reference proteome</keyword>
<dbReference type="WBParaSite" id="nRc.2.0.1.t03357-RA">
    <property type="protein sequence ID" value="nRc.2.0.1.t03357-RA"/>
    <property type="gene ID" value="nRc.2.0.1.g03357"/>
</dbReference>